<keyword evidence="17" id="KW-1185">Reference proteome</keyword>
<accession>A0AAD5UA25</accession>
<dbReference type="AlphaFoldDB" id="A0AAD5UA25"/>
<evidence type="ECO:0000256" key="5">
    <source>
        <dbReference type="ARBA" id="ARBA00022450"/>
    </source>
</evidence>
<evidence type="ECO:0000259" key="15">
    <source>
        <dbReference type="PROSITE" id="PS50075"/>
    </source>
</evidence>
<dbReference type="HAMAP" id="MF_01217">
    <property type="entry name" value="Acyl_carrier"/>
    <property type="match status" value="1"/>
</dbReference>
<keyword evidence="7" id="KW-0597">Phosphoprotein</keyword>
<dbReference type="InterPro" id="IPR006162">
    <property type="entry name" value="Ppantetheine_attach_site"/>
</dbReference>
<sequence length="127" mass="14171">MFCRIIPSVAKSNTRFMTKPLNFLKVSQNGLSALQFRSYADATGSLDKAAIESRVLNLLKDFDKVTQGKLSLDSHFVKDLGLDSLDQVEIVMALEDEFNVELPDKVAEEIFTGREAVEKIFADKNAI</sequence>
<evidence type="ECO:0000256" key="11">
    <source>
        <dbReference type="ARBA" id="ARBA00023098"/>
    </source>
</evidence>
<dbReference type="PANTHER" id="PTHR20863">
    <property type="entry name" value="ACYL CARRIER PROTEIN"/>
    <property type="match status" value="1"/>
</dbReference>
<evidence type="ECO:0000256" key="1">
    <source>
        <dbReference type="ARBA" id="ARBA00004173"/>
    </source>
</evidence>
<dbReference type="SUPFAM" id="SSF47336">
    <property type="entry name" value="ACP-like"/>
    <property type="match status" value="1"/>
</dbReference>
<dbReference type="GO" id="GO:0000035">
    <property type="term" value="F:acyl binding"/>
    <property type="evidence" value="ECO:0007669"/>
    <property type="project" value="TreeGrafter"/>
</dbReference>
<dbReference type="PROSITE" id="PS50075">
    <property type="entry name" value="CARRIER"/>
    <property type="match status" value="1"/>
</dbReference>
<comment type="function">
    <text evidence="14">Carrier of the growing fatty acid chain in fatty acid biosynthesis.</text>
</comment>
<keyword evidence="12" id="KW-0496">Mitochondrion</keyword>
<evidence type="ECO:0000256" key="9">
    <source>
        <dbReference type="ARBA" id="ARBA00022946"/>
    </source>
</evidence>
<dbReference type="InterPro" id="IPR009081">
    <property type="entry name" value="PP-bd_ACP"/>
</dbReference>
<dbReference type="PANTHER" id="PTHR20863:SF28">
    <property type="entry name" value="ACYL CARRIER PROTEIN, MITOCHONDRIAL"/>
    <property type="match status" value="1"/>
</dbReference>
<evidence type="ECO:0000256" key="14">
    <source>
        <dbReference type="RuleBase" id="RU000722"/>
    </source>
</evidence>
<comment type="pathway">
    <text evidence="2">Lipid metabolism; fatty acid biosynthesis.</text>
</comment>
<gene>
    <name evidence="16" type="ORF">HK099_006272</name>
</gene>
<evidence type="ECO:0000256" key="8">
    <source>
        <dbReference type="ARBA" id="ARBA00022832"/>
    </source>
</evidence>
<keyword evidence="5 14" id="KW-0596">Phosphopantetheine</keyword>
<comment type="caution">
    <text evidence="16">The sequence shown here is derived from an EMBL/GenBank/DDBJ whole genome shotgun (WGS) entry which is preliminary data.</text>
</comment>
<keyword evidence="11" id="KW-0443">Lipid metabolism</keyword>
<dbReference type="GO" id="GO:0099128">
    <property type="term" value="C:mitochondrial [2Fe-2S] assembly complex"/>
    <property type="evidence" value="ECO:0007669"/>
    <property type="project" value="UniProtKB-ARBA"/>
</dbReference>
<dbReference type="InterPro" id="IPR003231">
    <property type="entry name" value="ACP"/>
</dbReference>
<evidence type="ECO:0000256" key="12">
    <source>
        <dbReference type="ARBA" id="ARBA00023128"/>
    </source>
</evidence>
<keyword evidence="13 14" id="KW-0275">Fatty acid biosynthesis</keyword>
<dbReference type="Pfam" id="PF00550">
    <property type="entry name" value="PP-binding"/>
    <property type="match status" value="1"/>
</dbReference>
<dbReference type="FunFam" id="1.10.1200.10:FF:000003">
    <property type="entry name" value="Acyl carrier protein"/>
    <property type="match status" value="1"/>
</dbReference>
<dbReference type="NCBIfam" id="TIGR00517">
    <property type="entry name" value="acyl_carrier"/>
    <property type="match status" value="1"/>
</dbReference>
<dbReference type="Proteomes" id="UP001211065">
    <property type="component" value="Unassembled WGS sequence"/>
</dbReference>
<keyword evidence="6 14" id="KW-0444">Lipid biosynthesis</keyword>
<keyword evidence="9" id="KW-0809">Transit peptide</keyword>
<dbReference type="GO" id="GO:0000036">
    <property type="term" value="F:acyl carrier activity"/>
    <property type="evidence" value="ECO:0007669"/>
    <property type="project" value="TreeGrafter"/>
</dbReference>
<reference evidence="16" key="1">
    <citation type="submission" date="2020-05" db="EMBL/GenBank/DDBJ databases">
        <title>Phylogenomic resolution of chytrid fungi.</title>
        <authorList>
            <person name="Stajich J.E."/>
            <person name="Amses K."/>
            <person name="Simmons R."/>
            <person name="Seto K."/>
            <person name="Myers J."/>
            <person name="Bonds A."/>
            <person name="Quandt C.A."/>
            <person name="Barry K."/>
            <person name="Liu P."/>
            <person name="Grigoriev I."/>
            <person name="Longcore J.E."/>
            <person name="James T.Y."/>
        </authorList>
    </citation>
    <scope>NUCLEOTIDE SEQUENCE</scope>
    <source>
        <strain evidence="16">JEL0476</strain>
    </source>
</reference>
<keyword evidence="8" id="KW-0276">Fatty acid metabolism</keyword>
<evidence type="ECO:0000256" key="10">
    <source>
        <dbReference type="ARBA" id="ARBA00022982"/>
    </source>
</evidence>
<evidence type="ECO:0000313" key="17">
    <source>
        <dbReference type="Proteomes" id="UP001211065"/>
    </source>
</evidence>
<feature type="domain" description="Carrier" evidence="15">
    <location>
        <begin position="49"/>
        <end position="124"/>
    </location>
</feature>
<evidence type="ECO:0000256" key="4">
    <source>
        <dbReference type="ARBA" id="ARBA00022448"/>
    </source>
</evidence>
<evidence type="ECO:0000313" key="16">
    <source>
        <dbReference type="EMBL" id="KAJ3225772.1"/>
    </source>
</evidence>
<evidence type="ECO:0000256" key="2">
    <source>
        <dbReference type="ARBA" id="ARBA00005194"/>
    </source>
</evidence>
<dbReference type="EMBL" id="JADGJW010000053">
    <property type="protein sequence ID" value="KAJ3225772.1"/>
    <property type="molecule type" value="Genomic_DNA"/>
</dbReference>
<comment type="subcellular location">
    <subcellularLocation>
        <location evidence="1">Mitochondrion</location>
    </subcellularLocation>
</comment>
<evidence type="ECO:0000256" key="3">
    <source>
        <dbReference type="ARBA" id="ARBA00010930"/>
    </source>
</evidence>
<evidence type="ECO:0000256" key="7">
    <source>
        <dbReference type="ARBA" id="ARBA00022553"/>
    </source>
</evidence>
<organism evidence="16 17">
    <name type="scientific">Clydaea vesicula</name>
    <dbReference type="NCBI Taxonomy" id="447962"/>
    <lineage>
        <taxon>Eukaryota</taxon>
        <taxon>Fungi</taxon>
        <taxon>Fungi incertae sedis</taxon>
        <taxon>Chytridiomycota</taxon>
        <taxon>Chytridiomycota incertae sedis</taxon>
        <taxon>Chytridiomycetes</taxon>
        <taxon>Lobulomycetales</taxon>
        <taxon>Lobulomycetaceae</taxon>
        <taxon>Clydaea</taxon>
    </lineage>
</organism>
<keyword evidence="10" id="KW-0249">Electron transport</keyword>
<evidence type="ECO:0000256" key="6">
    <source>
        <dbReference type="ARBA" id="ARBA00022516"/>
    </source>
</evidence>
<comment type="similarity">
    <text evidence="3">Belongs to the acyl carrier protein (ACP) family.</text>
</comment>
<dbReference type="PROSITE" id="PS00012">
    <property type="entry name" value="PHOSPHOPANTETHEINE"/>
    <property type="match status" value="1"/>
</dbReference>
<evidence type="ECO:0000256" key="13">
    <source>
        <dbReference type="ARBA" id="ARBA00023160"/>
    </source>
</evidence>
<protein>
    <recommendedName>
        <fullName evidence="14">Acyl carrier protein</fullName>
    </recommendedName>
</protein>
<proteinExistence type="inferred from homology"/>
<keyword evidence="4" id="KW-0813">Transport</keyword>
<dbReference type="Gene3D" id="1.10.1200.10">
    <property type="entry name" value="ACP-like"/>
    <property type="match status" value="1"/>
</dbReference>
<dbReference type="InterPro" id="IPR036736">
    <property type="entry name" value="ACP-like_sf"/>
</dbReference>
<name>A0AAD5UA25_9FUNG</name>